<dbReference type="Gene3D" id="3.40.50.10880">
    <property type="entry name" value="Uncharacterised protein PF01937, DUF89, domain 3"/>
    <property type="match status" value="1"/>
</dbReference>
<dbReference type="STRING" id="1121390.SAMN02746041_00575"/>
<accession>A0A1W1X4W0</accession>
<dbReference type="Proteomes" id="UP000192783">
    <property type="component" value="Unassembled WGS sequence"/>
</dbReference>
<proteinExistence type="predicted"/>
<dbReference type="SUPFAM" id="SSF111321">
    <property type="entry name" value="AF1104-like"/>
    <property type="match status" value="1"/>
</dbReference>
<protein>
    <recommendedName>
        <fullName evidence="1">Damage-control phosphatase ARMT1-like metal-binding domain-containing protein</fullName>
    </recommendedName>
</protein>
<dbReference type="InterPro" id="IPR002791">
    <property type="entry name" value="ARMT1-like_metal-bd"/>
</dbReference>
<evidence type="ECO:0000313" key="3">
    <source>
        <dbReference type="Proteomes" id="UP000192783"/>
    </source>
</evidence>
<dbReference type="OrthoDB" id="9796465at2"/>
<reference evidence="2 3" key="1">
    <citation type="submission" date="2017-04" db="EMBL/GenBank/DDBJ databases">
        <authorList>
            <person name="Afonso C.L."/>
            <person name="Miller P.J."/>
            <person name="Scott M.A."/>
            <person name="Spackman E."/>
            <person name="Goraichik I."/>
            <person name="Dimitrov K.M."/>
            <person name="Suarez D.L."/>
            <person name="Swayne D.E."/>
        </authorList>
    </citation>
    <scope>NUCLEOTIDE SEQUENCE [LARGE SCALE GENOMIC DNA]</scope>
    <source>
        <strain evidence="2 3">DSM 13146</strain>
    </source>
</reference>
<dbReference type="EMBL" id="FWXF01000002">
    <property type="protein sequence ID" value="SMC18880.1"/>
    <property type="molecule type" value="Genomic_DNA"/>
</dbReference>
<keyword evidence="3" id="KW-1185">Reference proteome</keyword>
<name>A0A1W1X4W0_9BACT</name>
<gene>
    <name evidence="2" type="ORF">SAMN02746041_00575</name>
</gene>
<dbReference type="AlphaFoldDB" id="A0A1W1X4W0"/>
<dbReference type="InterPro" id="IPR036075">
    <property type="entry name" value="ARMT-1-like_metal-bd_sf"/>
</dbReference>
<dbReference type="PIRSF" id="PIRSF006593">
    <property type="entry name" value="UCP006593"/>
    <property type="match status" value="1"/>
</dbReference>
<evidence type="ECO:0000259" key="1">
    <source>
        <dbReference type="Pfam" id="PF01937"/>
    </source>
</evidence>
<dbReference type="RefSeq" id="WP_084056080.1">
    <property type="nucleotide sequence ID" value="NZ_FWXF01000002.1"/>
</dbReference>
<evidence type="ECO:0000313" key="2">
    <source>
        <dbReference type="EMBL" id="SMC18880.1"/>
    </source>
</evidence>
<dbReference type="InterPro" id="IPR014444">
    <property type="entry name" value="PH1575-like"/>
</dbReference>
<sequence length="290" mass="32703">MKTYLDCFPCFLEQALRAGRIATDDEKKIKKVLDEVGMMLKEIPLESTPPESGRLIYHKVAEITGNLDPYKEIKRQSTQNALSLYPFLKEQVEKSEDRLLAAIRIAIAGNVIDFGANWDFDVEEETKEALNRDFAICDYDRFKCRLNKAHEVLYIGDNAGECVFDRILIEEMKKQVIFVVRGVSIINDATYEDAVEAGIDQVASIVSSGTDAPGTILKICSEEFREIYHKSNFIISKGQGNYEALSNERRPIFFLLKSKCRVIADDIGVAKGDIILKAIENDTSSNNFPL</sequence>
<feature type="domain" description="Damage-control phosphatase ARMT1-like metal-binding" evidence="1">
    <location>
        <begin position="4"/>
        <end position="274"/>
    </location>
</feature>
<organism evidence="2 3">
    <name type="scientific">Desulfacinum hydrothermale DSM 13146</name>
    <dbReference type="NCBI Taxonomy" id="1121390"/>
    <lineage>
        <taxon>Bacteria</taxon>
        <taxon>Pseudomonadati</taxon>
        <taxon>Thermodesulfobacteriota</taxon>
        <taxon>Syntrophobacteria</taxon>
        <taxon>Syntrophobacterales</taxon>
        <taxon>Syntrophobacteraceae</taxon>
        <taxon>Desulfacinum</taxon>
    </lineage>
</organism>
<dbReference type="Gene3D" id="1.10.285.20">
    <property type="entry name" value="Uncharacterised protein PF01937, DUF89, domain 2"/>
    <property type="match status" value="1"/>
</dbReference>
<dbReference type="Pfam" id="PF01937">
    <property type="entry name" value="ARMT1-like_dom"/>
    <property type="match status" value="1"/>
</dbReference>